<evidence type="ECO:0000256" key="1">
    <source>
        <dbReference type="SAM" id="Phobius"/>
    </source>
</evidence>
<gene>
    <name evidence="2" type="primary">A25</name>
</gene>
<protein>
    <submittedName>
        <fullName evidence="2">Membrane protein A25</fullName>
    </submittedName>
</protein>
<keyword evidence="1" id="KW-0812">Transmembrane</keyword>
<name>G8XT30_9BETA</name>
<sequence>MTCFTTCLLFSFIIFTLTAGSTSNNISRLCAYNNNVKSRYLQTGQNVSISCLFPDTENFIFTFALRLYKDPEFGIRLYRILYYKYSNETGFVMRKTTFAAKGIEVFKTTRSNYTTITLQFKMNDNLTGLYTCYYENPPDEFIQVETMISDYYIASSNDIRYAIFTWKKYSYSNKGPLACYPYGRPDQICKNSTSTIMAASCGFLSINKNRVCGDALGNTWIPPIEDRSGQVPECLETYIMKRLNPVKKLPVLPLLPSQNATSNSIQQRIAFIHIWVWIDTGTLLLIWVLLTVLQWQLLRKDPSCCVYPLKSTRYFLLPKTFKR</sequence>
<evidence type="ECO:0000313" key="2">
    <source>
        <dbReference type="EMBL" id="AEV80976.1"/>
    </source>
</evidence>
<dbReference type="GeneID" id="11464345"/>
<accession>G8XT30</accession>
<dbReference type="KEGG" id="vg:11464345"/>
<dbReference type="EMBL" id="FJ483967">
    <property type="protein sequence ID" value="AEV80976.1"/>
    <property type="molecule type" value="Genomic_DNA"/>
</dbReference>
<feature type="transmembrane region" description="Helical" evidence="1">
    <location>
        <begin position="274"/>
        <end position="293"/>
    </location>
</feature>
<keyword evidence="3" id="KW-1185">Reference proteome</keyword>
<keyword evidence="1" id="KW-1133">Transmembrane helix</keyword>
<evidence type="ECO:0000313" key="3">
    <source>
        <dbReference type="Proteomes" id="UP000097892"/>
    </source>
</evidence>
<keyword evidence="1" id="KW-0472">Membrane</keyword>
<proteinExistence type="predicted"/>
<dbReference type="RefSeq" id="YP_004940288.1">
    <property type="nucleotide sequence ID" value="NC_016448.1"/>
</dbReference>
<organism evidence="2 3">
    <name type="scientific">Saimiriine betaherpesvirus 4</name>
    <dbReference type="NCBI Taxonomy" id="1535247"/>
    <lineage>
        <taxon>Viruses</taxon>
        <taxon>Duplodnaviria</taxon>
        <taxon>Heunggongvirae</taxon>
        <taxon>Peploviricota</taxon>
        <taxon>Herviviricetes</taxon>
        <taxon>Herpesvirales</taxon>
        <taxon>Orthoherpesviridae</taxon>
        <taxon>Betaherpesvirinae</taxon>
        <taxon>Cytomegalovirus</taxon>
        <taxon>Cytomegalovirus saimiriinebeta4</taxon>
    </lineage>
</organism>
<reference evidence="2" key="1">
    <citation type="submission" date="2011-12" db="EMBL/GenBank/DDBJ databases">
        <title>Comparative genomics of primate cytomegaloviruses.</title>
        <authorList>
            <person name="Davison A.J."/>
            <person name="Holton M."/>
            <person name="Dolan A."/>
            <person name="Dargan D.J."/>
            <person name="Gatherer D."/>
            <person name="Hayward G.S."/>
        </authorList>
    </citation>
    <scope>NUCLEOTIDE SEQUENCE [LARGE SCALE GENOMIC DNA]</scope>
    <source>
        <strain evidence="2">SqSHV</strain>
    </source>
</reference>
<dbReference type="OrthoDB" id="41057at10239"/>
<dbReference type="Proteomes" id="UP000097892">
    <property type="component" value="Segment"/>
</dbReference>